<dbReference type="EMBL" id="CP013694">
    <property type="protein sequence ID" value="ALU30431.1"/>
    <property type="molecule type" value="Genomic_DNA"/>
</dbReference>
<comment type="catalytic activity">
    <reaction evidence="6">
        <text>N(6)-[(R)-S(8)-aminomethyldihydrolipoyl]-L-lysyl-[protein] + (6S)-5,6,7,8-tetrahydrofolate = N(6)-[(R)-dihydrolipoyl]-L-lysyl-[protein] + (6R)-5,10-methylene-5,6,7,8-tetrahydrofolate + NH4(+)</text>
        <dbReference type="Rhea" id="RHEA:16945"/>
        <dbReference type="Rhea" id="RHEA-COMP:10475"/>
        <dbReference type="Rhea" id="RHEA-COMP:10492"/>
        <dbReference type="ChEBI" id="CHEBI:15636"/>
        <dbReference type="ChEBI" id="CHEBI:28938"/>
        <dbReference type="ChEBI" id="CHEBI:57453"/>
        <dbReference type="ChEBI" id="CHEBI:83100"/>
        <dbReference type="ChEBI" id="CHEBI:83143"/>
        <dbReference type="EC" id="2.1.2.10"/>
    </reaction>
</comment>
<dbReference type="EMBL" id="CP013695">
    <property type="protein sequence ID" value="ALU31152.1"/>
    <property type="molecule type" value="Genomic_DNA"/>
</dbReference>
<dbReference type="InterPro" id="IPR027266">
    <property type="entry name" value="TrmE/GcvT-like"/>
</dbReference>
<evidence type="ECO:0000256" key="4">
    <source>
        <dbReference type="ARBA" id="ARBA00022679"/>
    </source>
</evidence>
<dbReference type="GO" id="GO:0004047">
    <property type="term" value="F:aminomethyltransferase activity"/>
    <property type="evidence" value="ECO:0007669"/>
    <property type="project" value="UniProtKB-EC"/>
</dbReference>
<evidence type="ECO:0000313" key="11">
    <source>
        <dbReference type="EMBL" id="ALU31152.1"/>
    </source>
</evidence>
<evidence type="ECO:0000259" key="9">
    <source>
        <dbReference type="Pfam" id="PF08669"/>
    </source>
</evidence>
<comment type="similarity">
    <text evidence="1">Belongs to the GcvT family.</text>
</comment>
<sequence length="351" mass="40043">MFSSPLLDIETKLNADIGEFANWKMPMKYTSYQDEHLLVRTSVAFFDISHMGRLKVSGNQNELEFLVSKEISKNKPNSMIGPTAFLNDKGGFEDDVMIYKVSENEFLIVTNAINREKIINWIGKNSGLNVEDLTFKYGMLAIQGRNVWNFIEKAEVKPLEFILNTKFLGENVFLLSRSGWTGEDGLEVWADANTLTSIIQKLLKLGIKPAGLIARDSLRQEMGYVLYGEDIDSNITPVEARYWVFSLDKDFIGKEKIMEHVENGVNRIRLGFKLKKDDRLLPRKDYKIKSPLGSRDVGYVTSSTFSPYLNRVIGMGYIKPEYAYIGYELAIDIRGKQVKAKISDFPLINTR</sequence>
<evidence type="ECO:0000256" key="3">
    <source>
        <dbReference type="ARBA" id="ARBA00022576"/>
    </source>
</evidence>
<evidence type="ECO:0000256" key="2">
    <source>
        <dbReference type="ARBA" id="ARBA00012616"/>
    </source>
</evidence>
<dbReference type="OrthoDB" id="2001at2157"/>
<dbReference type="InterPro" id="IPR006223">
    <property type="entry name" value="GcvT"/>
</dbReference>
<dbReference type="SUPFAM" id="SSF101790">
    <property type="entry name" value="Aminomethyltransferase beta-barrel domain"/>
    <property type="match status" value="1"/>
</dbReference>
<keyword evidence="3" id="KW-0032">Aminotransferase</keyword>
<organism evidence="11 12">
    <name type="scientific">Sulfolobus acidocaldarius</name>
    <dbReference type="NCBI Taxonomy" id="2285"/>
    <lineage>
        <taxon>Archaea</taxon>
        <taxon>Thermoproteota</taxon>
        <taxon>Thermoprotei</taxon>
        <taxon>Sulfolobales</taxon>
        <taxon>Sulfolobaceae</taxon>
        <taxon>Sulfolobus</taxon>
    </lineage>
</organism>
<feature type="domain" description="GCVT N-terminal" evidence="8">
    <location>
        <begin position="8"/>
        <end position="242"/>
    </location>
</feature>
<dbReference type="GO" id="GO:0006546">
    <property type="term" value="P:glycine catabolic process"/>
    <property type="evidence" value="ECO:0007669"/>
    <property type="project" value="InterPro"/>
</dbReference>
<dbReference type="PANTHER" id="PTHR43757:SF2">
    <property type="entry name" value="AMINOMETHYLTRANSFERASE, MITOCHONDRIAL"/>
    <property type="match status" value="1"/>
</dbReference>
<dbReference type="Pfam" id="PF08669">
    <property type="entry name" value="GCV_T_C"/>
    <property type="match status" value="1"/>
</dbReference>
<evidence type="ECO:0000256" key="5">
    <source>
        <dbReference type="ARBA" id="ARBA00031395"/>
    </source>
</evidence>
<dbReference type="OMA" id="MPVQYPA"/>
<reference evidence="12 13" key="1">
    <citation type="submission" date="2015-12" db="EMBL/GenBank/DDBJ databases">
        <title>A stable core within a dynamic pangenome in Sulfolobus acidocaldarius.</title>
        <authorList>
            <person name="Anderson R."/>
            <person name="Kouris A."/>
            <person name="Seward C."/>
            <person name="Campbell K."/>
            <person name="Whitaker R."/>
        </authorList>
    </citation>
    <scope>NUCLEOTIDE SEQUENCE [LARGE SCALE GENOMIC DNA]</scope>
    <source>
        <strain evidence="10 13">GG12-C01-09</strain>
        <strain evidence="11 12">NG05B_CO5_07</strain>
    </source>
</reference>
<dbReference type="NCBIfam" id="NF001567">
    <property type="entry name" value="PRK00389.1"/>
    <property type="match status" value="1"/>
</dbReference>
<dbReference type="SUPFAM" id="SSF103025">
    <property type="entry name" value="Folate-binding domain"/>
    <property type="match status" value="1"/>
</dbReference>
<dbReference type="InterPro" id="IPR013977">
    <property type="entry name" value="GcvT_C"/>
</dbReference>
<evidence type="ECO:0000259" key="8">
    <source>
        <dbReference type="Pfam" id="PF01571"/>
    </source>
</evidence>
<dbReference type="GeneID" id="14551884"/>
<protein>
    <recommendedName>
        <fullName evidence="2">aminomethyltransferase</fullName>
        <ecNumber evidence="2">2.1.2.10</ecNumber>
    </recommendedName>
    <alternativeName>
        <fullName evidence="5">Glycine cleavage system T protein</fullName>
    </alternativeName>
</protein>
<dbReference type="Gene3D" id="3.30.70.1400">
    <property type="entry name" value="Aminomethyltransferase beta-barrel domains"/>
    <property type="match status" value="1"/>
</dbReference>
<feature type="binding site" evidence="7">
    <location>
        <position position="187"/>
    </location>
    <ligand>
        <name>substrate</name>
    </ligand>
</feature>
<dbReference type="InterPro" id="IPR028896">
    <property type="entry name" value="GcvT/YgfZ/DmdA"/>
</dbReference>
<evidence type="ECO:0000313" key="10">
    <source>
        <dbReference type="EMBL" id="ALU30431.1"/>
    </source>
</evidence>
<evidence type="ECO:0000313" key="12">
    <source>
        <dbReference type="Proteomes" id="UP000060043"/>
    </source>
</evidence>
<evidence type="ECO:0000313" key="13">
    <source>
        <dbReference type="Proteomes" id="UP000065473"/>
    </source>
</evidence>
<evidence type="ECO:0000256" key="7">
    <source>
        <dbReference type="PIRSR" id="PIRSR006487-1"/>
    </source>
</evidence>
<evidence type="ECO:0000256" key="1">
    <source>
        <dbReference type="ARBA" id="ARBA00008609"/>
    </source>
</evidence>
<dbReference type="PANTHER" id="PTHR43757">
    <property type="entry name" value="AMINOMETHYLTRANSFERASE"/>
    <property type="match status" value="1"/>
</dbReference>
<evidence type="ECO:0000256" key="6">
    <source>
        <dbReference type="ARBA" id="ARBA00047665"/>
    </source>
</evidence>
<dbReference type="Gene3D" id="4.10.1250.10">
    <property type="entry name" value="Aminomethyltransferase fragment"/>
    <property type="match status" value="1"/>
</dbReference>
<dbReference type="InterPro" id="IPR006222">
    <property type="entry name" value="GCVT_N"/>
</dbReference>
<dbReference type="Gene3D" id="2.40.30.110">
    <property type="entry name" value="Aminomethyltransferase beta-barrel domains"/>
    <property type="match status" value="1"/>
</dbReference>
<feature type="domain" description="Aminomethyltransferase C-terminal" evidence="9">
    <location>
        <begin position="269"/>
        <end position="347"/>
    </location>
</feature>
<dbReference type="InterPro" id="IPR029043">
    <property type="entry name" value="GcvT/YgfZ_C"/>
</dbReference>
<gene>
    <name evidence="10" type="ORF">ATY89_11090</name>
    <name evidence="11" type="ORF">ATZ20_02645</name>
</gene>
<dbReference type="RefSeq" id="WP_011278218.1">
    <property type="nucleotide sequence ID" value="NZ_BHWZ01000003.1"/>
</dbReference>
<dbReference type="Proteomes" id="UP000060043">
    <property type="component" value="Chromosome"/>
</dbReference>
<proteinExistence type="inferred from homology"/>
<dbReference type="NCBIfam" id="TIGR00528">
    <property type="entry name" value="gcvT"/>
    <property type="match status" value="1"/>
</dbReference>
<dbReference type="Gene3D" id="3.30.1360.120">
    <property type="entry name" value="Probable tRNA modification gtpase trme, domain 1"/>
    <property type="match status" value="1"/>
</dbReference>
<dbReference type="Proteomes" id="UP000065473">
    <property type="component" value="Chromosome"/>
</dbReference>
<accession>A0A0U3H8C5</accession>
<name>A0A0U3H8C5_9CREN</name>
<dbReference type="PaxDb" id="1435377-SUSAZ_06615"/>
<dbReference type="STRING" id="1435377.SUSAZ_06615"/>
<dbReference type="EC" id="2.1.2.10" evidence="2"/>
<dbReference type="Pfam" id="PF01571">
    <property type="entry name" value="GCV_T"/>
    <property type="match status" value="1"/>
</dbReference>
<dbReference type="GO" id="GO:0005960">
    <property type="term" value="C:glycine cleavage complex"/>
    <property type="evidence" value="ECO:0007669"/>
    <property type="project" value="InterPro"/>
</dbReference>
<dbReference type="GO" id="GO:0008483">
    <property type="term" value="F:transaminase activity"/>
    <property type="evidence" value="ECO:0007669"/>
    <property type="project" value="UniProtKB-KW"/>
</dbReference>
<dbReference type="PIRSF" id="PIRSF006487">
    <property type="entry name" value="GcvT"/>
    <property type="match status" value="1"/>
</dbReference>
<keyword evidence="4" id="KW-0808">Transferase</keyword>
<dbReference type="AlphaFoldDB" id="A0A0U3H8C5"/>